<feature type="binding site" evidence="4">
    <location>
        <position position="150"/>
    </location>
    <ligand>
        <name>Zn(2+)</name>
        <dbReference type="ChEBI" id="CHEBI:29105"/>
    </ligand>
</feature>
<evidence type="ECO:0000313" key="7">
    <source>
        <dbReference type="Proteomes" id="UP001205311"/>
    </source>
</evidence>
<organism evidence="6 7">
    <name type="scientific">Streptoalloteichus tenebrarius (strain ATCC 17920 / DSM 40477 / JCM 4838 / CBS 697.72 / NBRC 16177 / NCIMB 11028 / NRRL B-12390 / A12253. 1 / ISP 5477)</name>
    <name type="common">Streptomyces tenebrarius</name>
    <dbReference type="NCBI Taxonomy" id="1933"/>
    <lineage>
        <taxon>Bacteria</taxon>
        <taxon>Bacillati</taxon>
        <taxon>Actinomycetota</taxon>
        <taxon>Actinomycetes</taxon>
        <taxon>Pseudonocardiales</taxon>
        <taxon>Pseudonocardiaceae</taxon>
        <taxon>Streptoalloteichus</taxon>
    </lineage>
</organism>
<evidence type="ECO:0000256" key="4">
    <source>
        <dbReference type="PROSITE-ProRule" id="PRU00236"/>
    </source>
</evidence>
<proteinExistence type="predicted"/>
<dbReference type="InterPro" id="IPR026590">
    <property type="entry name" value="Ssirtuin_cat_dom"/>
</dbReference>
<evidence type="ECO:0000256" key="1">
    <source>
        <dbReference type="ARBA" id="ARBA00012928"/>
    </source>
</evidence>
<dbReference type="InterPro" id="IPR050134">
    <property type="entry name" value="NAD-dep_sirtuin_deacylases"/>
</dbReference>
<sequence>MTAQDSPHLGQGECDDAAAQWARARELFASARRITVLTGAGVSTDSGIPDFRGPQGLWTTHPEAQRLYTLQAYMADREVRRLAWRHRAEHPAWRAEPNAAHRALVDLERGGRLRALLTQNIDELHQRAGSSPELVVELHGSLFGTVCTTCGARGTMADALRRVAAGEDDPHCEGCYGILKSTTVSFGQALDPEVLRRAQEAALDCDLLLAAGTSLTVQPAAGLVGLAAKAGASVVICNAERTPYDCFAAAVLRSPVAVALPELVAVPVVAGPPARVVTWGDPSTWE</sequence>
<feature type="domain" description="Deacetylase sirtuin-type" evidence="5">
    <location>
        <begin position="11"/>
        <end position="280"/>
    </location>
</feature>
<name>A0ABT1HR14_STRSD</name>
<keyword evidence="2" id="KW-0808">Transferase</keyword>
<feature type="binding site" evidence="4">
    <location>
        <position position="175"/>
    </location>
    <ligand>
        <name>Zn(2+)</name>
        <dbReference type="ChEBI" id="CHEBI:29105"/>
    </ligand>
</feature>
<evidence type="ECO:0000256" key="2">
    <source>
        <dbReference type="ARBA" id="ARBA00022679"/>
    </source>
</evidence>
<keyword evidence="4" id="KW-0862">Zinc</keyword>
<dbReference type="InterPro" id="IPR003000">
    <property type="entry name" value="Sirtuin"/>
</dbReference>
<accession>A0ABT1HR14</accession>
<dbReference type="PANTHER" id="PTHR11085:SF4">
    <property type="entry name" value="NAD-DEPENDENT PROTEIN DEACYLASE"/>
    <property type="match status" value="1"/>
</dbReference>
<feature type="binding site" evidence="4">
    <location>
        <position position="172"/>
    </location>
    <ligand>
        <name>Zn(2+)</name>
        <dbReference type="ChEBI" id="CHEBI:29105"/>
    </ligand>
</feature>
<dbReference type="InterPro" id="IPR029035">
    <property type="entry name" value="DHS-like_NAD/FAD-binding_dom"/>
</dbReference>
<evidence type="ECO:0000259" key="5">
    <source>
        <dbReference type="PROSITE" id="PS50305"/>
    </source>
</evidence>
<feature type="binding site" evidence="4">
    <location>
        <position position="147"/>
    </location>
    <ligand>
        <name>Zn(2+)</name>
        <dbReference type="ChEBI" id="CHEBI:29105"/>
    </ligand>
</feature>
<dbReference type="Gene3D" id="3.40.50.1220">
    <property type="entry name" value="TPP-binding domain"/>
    <property type="match status" value="1"/>
</dbReference>
<dbReference type="Pfam" id="PF02146">
    <property type="entry name" value="SIR2"/>
    <property type="match status" value="1"/>
</dbReference>
<dbReference type="InterPro" id="IPR026591">
    <property type="entry name" value="Sirtuin_cat_small_dom_sf"/>
</dbReference>
<protein>
    <recommendedName>
        <fullName evidence="1">protein acetyllysine N-acetyltransferase</fullName>
        <ecNumber evidence="1">2.3.1.286</ecNumber>
    </recommendedName>
</protein>
<dbReference type="PANTHER" id="PTHR11085">
    <property type="entry name" value="NAD-DEPENDENT PROTEIN DEACYLASE SIRTUIN-5, MITOCHONDRIAL-RELATED"/>
    <property type="match status" value="1"/>
</dbReference>
<dbReference type="EMBL" id="JAMTCP010000005">
    <property type="protein sequence ID" value="MCP2257885.1"/>
    <property type="molecule type" value="Genomic_DNA"/>
</dbReference>
<evidence type="ECO:0000256" key="3">
    <source>
        <dbReference type="ARBA" id="ARBA00023027"/>
    </source>
</evidence>
<evidence type="ECO:0000313" key="6">
    <source>
        <dbReference type="EMBL" id="MCP2257885.1"/>
    </source>
</evidence>
<feature type="active site" description="Proton acceptor" evidence="4">
    <location>
        <position position="139"/>
    </location>
</feature>
<dbReference type="CDD" id="cd01407">
    <property type="entry name" value="SIR2-fam"/>
    <property type="match status" value="1"/>
</dbReference>
<keyword evidence="4" id="KW-0479">Metal-binding</keyword>
<reference evidence="6 7" key="1">
    <citation type="submission" date="2022-06" db="EMBL/GenBank/DDBJ databases">
        <title>Genomic Encyclopedia of Archaeal and Bacterial Type Strains, Phase II (KMG-II): from individual species to whole genera.</title>
        <authorList>
            <person name="Goeker M."/>
        </authorList>
    </citation>
    <scope>NUCLEOTIDE SEQUENCE [LARGE SCALE GENOMIC DNA]</scope>
    <source>
        <strain evidence="6 7">DSM 40477</strain>
    </source>
</reference>
<comment type="caution">
    <text evidence="6">The sequence shown here is derived from an EMBL/GenBank/DDBJ whole genome shotgun (WGS) entry which is preliminary data.</text>
</comment>
<keyword evidence="7" id="KW-1185">Reference proteome</keyword>
<dbReference type="PROSITE" id="PS50305">
    <property type="entry name" value="SIRTUIN"/>
    <property type="match status" value="1"/>
</dbReference>
<dbReference type="SUPFAM" id="SSF52467">
    <property type="entry name" value="DHS-like NAD/FAD-binding domain"/>
    <property type="match status" value="1"/>
</dbReference>
<dbReference type="Proteomes" id="UP001205311">
    <property type="component" value="Unassembled WGS sequence"/>
</dbReference>
<keyword evidence="3" id="KW-0520">NAD</keyword>
<gene>
    <name evidence="6" type="ORF">LX15_001571</name>
</gene>
<dbReference type="Gene3D" id="3.30.1600.10">
    <property type="entry name" value="SIR2/SIRT2 'Small Domain"/>
    <property type="match status" value="1"/>
</dbReference>
<dbReference type="RefSeq" id="WP_253668824.1">
    <property type="nucleotide sequence ID" value="NZ_JAMTCP010000005.1"/>
</dbReference>
<dbReference type="EC" id="2.3.1.286" evidence="1"/>